<evidence type="ECO:0000256" key="1">
    <source>
        <dbReference type="ARBA" id="ARBA00000251"/>
    </source>
</evidence>
<comment type="catalytic activity">
    <reaction evidence="1 13">
        <text>Random hydrolysis of (1-&gt;4)-linkages between N-acetyl-beta-D-glucosamine and D-glucuronate residues in hyaluronate.</text>
        <dbReference type="EC" id="3.2.1.35"/>
    </reaction>
</comment>
<feature type="glycosylation site" description="N-linked (GlcNAc...) asparagine" evidence="11">
    <location>
        <position position="363"/>
    </location>
</feature>
<dbReference type="KEGG" id="pcw:110194163"/>
<dbReference type="PANTHER" id="PTHR11769:SF9">
    <property type="entry name" value="HYALURONIDASE"/>
    <property type="match status" value="1"/>
</dbReference>
<dbReference type="AlphaFoldDB" id="A0A6P5III8"/>
<keyword evidence="14" id="KW-0812">Transmembrane</keyword>
<proteinExistence type="inferred from homology"/>
<keyword evidence="15" id="KW-0732">Signal</keyword>
<gene>
    <name evidence="17" type="primary">LOC110194163</name>
</gene>
<evidence type="ECO:0000256" key="2">
    <source>
        <dbReference type="ARBA" id="ARBA00004613"/>
    </source>
</evidence>
<evidence type="ECO:0000256" key="3">
    <source>
        <dbReference type="ARBA" id="ARBA00008871"/>
    </source>
</evidence>
<comment type="subcellular location">
    <subcellularLocation>
        <location evidence="2">Secreted</location>
    </subcellularLocation>
</comment>
<dbReference type="Gene3D" id="3.20.20.70">
    <property type="entry name" value="Aldolase class I"/>
    <property type="match status" value="1"/>
</dbReference>
<dbReference type="Pfam" id="PF01630">
    <property type="entry name" value="Glyco_hydro_56"/>
    <property type="match status" value="1"/>
</dbReference>
<sequence>MIVSVKTTSLQMTWLLMLMFSFKVDAKSLKESKPPIIESKPFMIYWNAPTTQCKKLFDVDLNLQAFGIVVNPNEAFNGPHVTTFYEKELGNYPYIDQNGTVINGGIPQKENLPMHLEKSKEDIEKAIPSGKFQGLAVIDWEEWSPQWERNGASKNVYKMHTLYLIKSEPKNLSVPEVQAKAKEEFESAAKNFMNSTLRMGVEIRPRGHWGFFLYPECYNNHYDAHPQAYTGQCEKGEISLNDDLQWLWQESTALYPSIYLPLMLKDAVNTQKFVHYRVKEAMRISQRARRDYALPVFVYTRLFYTHGTEPLTKNDLLYTIGESAAMGAEGVVIWGGMEYSSSKNNCLTVQKFINGVFGHYIVNVTTATQRCSRILCNNNGRCVRREADSYSYLHMPVGSIMRHKLKRGLKFIPSQRTSKEEVLYLQKEFVCQCYTPWNGKFCSYKETYHSGSRKKILPSEAKFLLTLILILPVTLLIFFIPI</sequence>
<dbReference type="GO" id="GO:0004415">
    <property type="term" value="F:hyalurononglucosaminidase activity"/>
    <property type="evidence" value="ECO:0007669"/>
    <property type="project" value="UniProtKB-UniRule"/>
</dbReference>
<dbReference type="PIRSF" id="PIRSF038193">
    <property type="entry name" value="Hyaluronidase"/>
    <property type="match status" value="1"/>
</dbReference>
<dbReference type="Proteomes" id="UP000515140">
    <property type="component" value="Unplaced"/>
</dbReference>
<keyword evidence="6 13" id="KW-0378">Hydrolase</keyword>
<evidence type="ECO:0000256" key="9">
    <source>
        <dbReference type="PIRNR" id="PIRNR038193"/>
    </source>
</evidence>
<evidence type="ECO:0000313" key="17">
    <source>
        <dbReference type="RefSeq" id="XP_020822002.1"/>
    </source>
</evidence>
<evidence type="ECO:0000256" key="5">
    <source>
        <dbReference type="ARBA" id="ARBA00022525"/>
    </source>
</evidence>
<feature type="disulfide bond" evidence="12">
    <location>
        <begin position="433"/>
        <end position="442"/>
    </location>
</feature>
<keyword evidence="8 13" id="KW-0326">Glycosidase</keyword>
<evidence type="ECO:0000256" key="4">
    <source>
        <dbReference type="ARBA" id="ARBA00011245"/>
    </source>
</evidence>
<dbReference type="InParanoid" id="A0A6P5III8"/>
<feature type="chain" id="PRO_5027805623" description="Hyaluronidase" evidence="15">
    <location>
        <begin position="27"/>
        <end position="482"/>
    </location>
</feature>
<keyword evidence="5" id="KW-0964">Secreted</keyword>
<dbReference type="FunFam" id="3.20.20.70:FF:000065">
    <property type="entry name" value="Hyaluronidase"/>
    <property type="match status" value="1"/>
</dbReference>
<dbReference type="PANTHER" id="PTHR11769">
    <property type="entry name" value="HYALURONIDASE"/>
    <property type="match status" value="1"/>
</dbReference>
<dbReference type="InterPro" id="IPR017853">
    <property type="entry name" value="GH"/>
</dbReference>
<keyword evidence="7 12" id="KW-1015">Disulfide bond</keyword>
<dbReference type="GO" id="GO:0005576">
    <property type="term" value="C:extracellular region"/>
    <property type="evidence" value="ECO:0007669"/>
    <property type="project" value="UniProtKB-SubCell"/>
</dbReference>
<evidence type="ECO:0000256" key="8">
    <source>
        <dbReference type="ARBA" id="ARBA00023295"/>
    </source>
</evidence>
<evidence type="ECO:0000256" key="13">
    <source>
        <dbReference type="RuleBase" id="RU610713"/>
    </source>
</evidence>
<dbReference type="RefSeq" id="XP_020822002.1">
    <property type="nucleotide sequence ID" value="XM_020966343.1"/>
</dbReference>
<reference evidence="17" key="1">
    <citation type="submission" date="2025-08" db="UniProtKB">
        <authorList>
            <consortium name="RefSeq"/>
        </authorList>
    </citation>
    <scope>IDENTIFICATION</scope>
    <source>
        <tissue evidence="17">Spleen</tissue>
    </source>
</reference>
<keyword evidence="16" id="KW-1185">Reference proteome</keyword>
<protein>
    <recommendedName>
        <fullName evidence="13">Hyaluronidase</fullName>
        <ecNumber evidence="13">3.2.1.35</ecNumber>
    </recommendedName>
</protein>
<feature type="disulfide bond" evidence="12">
    <location>
        <begin position="217"/>
        <end position="233"/>
    </location>
</feature>
<dbReference type="GO" id="GO:0030214">
    <property type="term" value="P:hyaluronan catabolic process"/>
    <property type="evidence" value="ECO:0007669"/>
    <property type="project" value="TreeGrafter"/>
</dbReference>
<feature type="signal peptide" evidence="15">
    <location>
        <begin position="1"/>
        <end position="26"/>
    </location>
</feature>
<evidence type="ECO:0000256" key="11">
    <source>
        <dbReference type="PIRSR" id="PIRSR038193-2"/>
    </source>
</evidence>
<feature type="disulfide bond" evidence="12">
    <location>
        <begin position="53"/>
        <end position="346"/>
    </location>
</feature>
<evidence type="ECO:0000256" key="7">
    <source>
        <dbReference type="ARBA" id="ARBA00023157"/>
    </source>
</evidence>
<dbReference type="GO" id="GO:0005975">
    <property type="term" value="P:carbohydrate metabolic process"/>
    <property type="evidence" value="ECO:0007669"/>
    <property type="project" value="UniProtKB-UniRule"/>
</dbReference>
<feature type="transmembrane region" description="Helical" evidence="14">
    <location>
        <begin position="463"/>
        <end position="480"/>
    </location>
</feature>
<evidence type="ECO:0000256" key="6">
    <source>
        <dbReference type="ARBA" id="ARBA00022801"/>
    </source>
</evidence>
<evidence type="ECO:0000256" key="15">
    <source>
        <dbReference type="SAM" id="SignalP"/>
    </source>
</evidence>
<evidence type="ECO:0000256" key="10">
    <source>
        <dbReference type="PIRSR" id="PIRSR038193-1"/>
    </source>
</evidence>
<dbReference type="EC" id="3.2.1.35" evidence="13"/>
<dbReference type="PRINTS" id="PR00846">
    <property type="entry name" value="GLHYDRLASE56"/>
</dbReference>
<dbReference type="InterPro" id="IPR018155">
    <property type="entry name" value="Hyaluronidase"/>
</dbReference>
<comment type="similarity">
    <text evidence="3 9 13">Belongs to the glycosyl hydrolase 56 family.</text>
</comment>
<dbReference type="InterPro" id="IPR013785">
    <property type="entry name" value="Aldolase_TIM"/>
</dbReference>
<keyword evidence="14" id="KW-0472">Membrane</keyword>
<dbReference type="GeneID" id="110194163"/>
<evidence type="ECO:0000313" key="16">
    <source>
        <dbReference type="Proteomes" id="UP000515140"/>
    </source>
</evidence>
<feature type="active site" description="Proton donor" evidence="10">
    <location>
        <position position="141"/>
    </location>
</feature>
<name>A0A6P5III8_PHACI</name>
<accession>A0A6P5III8</accession>
<keyword evidence="14" id="KW-1133">Transmembrane helix</keyword>
<evidence type="ECO:0000256" key="12">
    <source>
        <dbReference type="PIRSR" id="PIRSR038193-3"/>
    </source>
</evidence>
<dbReference type="SUPFAM" id="SSF51445">
    <property type="entry name" value="(Trans)glycosidases"/>
    <property type="match status" value="1"/>
</dbReference>
<dbReference type="GlyCosmos" id="A0A6P5III8">
    <property type="glycosylation" value="1 site, No reported glycans"/>
</dbReference>
<evidence type="ECO:0000256" key="14">
    <source>
        <dbReference type="SAM" id="Phobius"/>
    </source>
</evidence>
<feature type="disulfide bond" evidence="12">
    <location>
        <begin position="371"/>
        <end position="382"/>
    </location>
</feature>
<dbReference type="GO" id="GO:0031410">
    <property type="term" value="C:cytoplasmic vesicle"/>
    <property type="evidence" value="ECO:0007669"/>
    <property type="project" value="TreeGrafter"/>
</dbReference>
<comment type="subunit">
    <text evidence="4">Monomer.</text>
</comment>
<organism evidence="16 17">
    <name type="scientific">Phascolarctos cinereus</name>
    <name type="common">Koala</name>
    <dbReference type="NCBI Taxonomy" id="38626"/>
    <lineage>
        <taxon>Eukaryota</taxon>
        <taxon>Metazoa</taxon>
        <taxon>Chordata</taxon>
        <taxon>Craniata</taxon>
        <taxon>Vertebrata</taxon>
        <taxon>Euteleostomi</taxon>
        <taxon>Mammalia</taxon>
        <taxon>Metatheria</taxon>
        <taxon>Diprotodontia</taxon>
        <taxon>Phascolarctidae</taxon>
        <taxon>Phascolarctos</taxon>
    </lineage>
</organism>
<feature type="disulfide bond" evidence="12">
    <location>
        <begin position="376"/>
        <end position="431"/>
    </location>
</feature>